<dbReference type="InterPro" id="IPR044742">
    <property type="entry name" value="DEAD/DEAH_RhlB"/>
</dbReference>
<dbReference type="SUPFAM" id="SSF52540">
    <property type="entry name" value="P-loop containing nucleoside triphosphate hydrolases"/>
    <property type="match status" value="1"/>
</dbReference>
<dbReference type="PROSITE" id="PS51194">
    <property type="entry name" value="HELICASE_CTER"/>
    <property type="match status" value="1"/>
</dbReference>
<dbReference type="EMBL" id="JAHYXK010000001">
    <property type="protein sequence ID" value="MBW7465825.1"/>
    <property type="molecule type" value="Genomic_DNA"/>
</dbReference>
<dbReference type="Pfam" id="PF00270">
    <property type="entry name" value="DEAD"/>
    <property type="match status" value="1"/>
</dbReference>
<keyword evidence="4" id="KW-0067">ATP-binding</keyword>
<reference evidence="10 11" key="1">
    <citation type="journal article" date="2016" name="Int. J. Syst. Evol. Microbiol.">
        <title>Pontibacter aydingkolensis sp. nov., isolated from soil of a salt lake.</title>
        <authorList>
            <person name="Osman G."/>
            <person name="Zhang T."/>
            <person name="Lou K."/>
            <person name="Gao Y."/>
            <person name="Chang W."/>
            <person name="Lin Q."/>
            <person name="Yang H.M."/>
            <person name="Huo X.D."/>
            <person name="Wang N."/>
        </authorList>
    </citation>
    <scope>NUCLEOTIDE SEQUENCE [LARGE SCALE GENOMIC DNA]</scope>
    <source>
        <strain evidence="10 11">KACC 19255</strain>
    </source>
</reference>
<protein>
    <submittedName>
        <fullName evidence="10">DEAD/DEAH box helicase</fullName>
    </submittedName>
</protein>
<dbReference type="InterPro" id="IPR001650">
    <property type="entry name" value="Helicase_C-like"/>
</dbReference>
<dbReference type="InterPro" id="IPR011545">
    <property type="entry name" value="DEAD/DEAH_box_helicase_dom"/>
</dbReference>
<gene>
    <name evidence="10" type="ORF">K0O23_02005</name>
</gene>
<evidence type="ECO:0000313" key="10">
    <source>
        <dbReference type="EMBL" id="MBW7465825.1"/>
    </source>
</evidence>
<proteinExistence type="inferred from homology"/>
<keyword evidence="11" id="KW-1185">Reference proteome</keyword>
<dbReference type="PANTHER" id="PTHR47959:SF13">
    <property type="entry name" value="ATP-DEPENDENT RNA HELICASE RHLE"/>
    <property type="match status" value="1"/>
</dbReference>
<dbReference type="SMART" id="SM00490">
    <property type="entry name" value="HELICc"/>
    <property type="match status" value="1"/>
</dbReference>
<dbReference type="PANTHER" id="PTHR47959">
    <property type="entry name" value="ATP-DEPENDENT RNA HELICASE RHLE-RELATED"/>
    <property type="match status" value="1"/>
</dbReference>
<evidence type="ECO:0000259" key="7">
    <source>
        <dbReference type="PROSITE" id="PS51192"/>
    </source>
</evidence>
<dbReference type="InterPro" id="IPR027417">
    <property type="entry name" value="P-loop_NTPase"/>
</dbReference>
<evidence type="ECO:0000313" key="11">
    <source>
        <dbReference type="Proteomes" id="UP000813018"/>
    </source>
</evidence>
<dbReference type="InterPro" id="IPR014014">
    <property type="entry name" value="RNA_helicase_DEAD_Q_motif"/>
</dbReference>
<dbReference type="RefSeq" id="WP_219875700.1">
    <property type="nucleotide sequence ID" value="NZ_JAHYXK010000001.1"/>
</dbReference>
<dbReference type="Pfam" id="PF00271">
    <property type="entry name" value="Helicase_C"/>
    <property type="match status" value="1"/>
</dbReference>
<evidence type="ECO:0000256" key="1">
    <source>
        <dbReference type="ARBA" id="ARBA00022741"/>
    </source>
</evidence>
<dbReference type="Proteomes" id="UP000813018">
    <property type="component" value="Unassembled WGS sequence"/>
</dbReference>
<comment type="caution">
    <text evidence="10">The sequence shown here is derived from an EMBL/GenBank/DDBJ whole genome shotgun (WGS) entry which is preliminary data.</text>
</comment>
<evidence type="ECO:0000256" key="2">
    <source>
        <dbReference type="ARBA" id="ARBA00022801"/>
    </source>
</evidence>
<dbReference type="InterPro" id="IPR014001">
    <property type="entry name" value="Helicase_ATP-bd"/>
</dbReference>
<dbReference type="InterPro" id="IPR050079">
    <property type="entry name" value="DEAD_box_RNA_helicase"/>
</dbReference>
<dbReference type="PROSITE" id="PS51192">
    <property type="entry name" value="HELICASE_ATP_BIND_1"/>
    <property type="match status" value="1"/>
</dbReference>
<comment type="similarity">
    <text evidence="5">Belongs to the DEAD box helicase family.</text>
</comment>
<evidence type="ECO:0000256" key="4">
    <source>
        <dbReference type="ARBA" id="ARBA00022840"/>
    </source>
</evidence>
<keyword evidence="3 10" id="KW-0347">Helicase</keyword>
<feature type="domain" description="DEAD-box RNA helicase Q" evidence="9">
    <location>
        <begin position="1"/>
        <end position="29"/>
    </location>
</feature>
<feature type="domain" description="Helicase ATP-binding" evidence="7">
    <location>
        <begin position="32"/>
        <end position="207"/>
    </location>
</feature>
<feature type="domain" description="Helicase C-terminal" evidence="8">
    <location>
        <begin position="230"/>
        <end position="378"/>
    </location>
</feature>
<dbReference type="GO" id="GO:0004386">
    <property type="term" value="F:helicase activity"/>
    <property type="evidence" value="ECO:0007669"/>
    <property type="project" value="UniProtKB-KW"/>
</dbReference>
<feature type="short sequence motif" description="Q motif" evidence="6">
    <location>
        <begin position="1"/>
        <end position="29"/>
    </location>
</feature>
<evidence type="ECO:0000259" key="9">
    <source>
        <dbReference type="PROSITE" id="PS51195"/>
    </source>
</evidence>
<name>A0ABS7CPT2_9BACT</name>
<evidence type="ECO:0000256" key="3">
    <source>
        <dbReference type="ARBA" id="ARBA00022806"/>
    </source>
</evidence>
<evidence type="ECO:0000259" key="8">
    <source>
        <dbReference type="PROSITE" id="PS51194"/>
    </source>
</evidence>
<dbReference type="SMART" id="SM00487">
    <property type="entry name" value="DEXDc"/>
    <property type="match status" value="1"/>
</dbReference>
<keyword evidence="2" id="KW-0378">Hydrolase</keyword>
<dbReference type="Gene3D" id="3.40.50.300">
    <property type="entry name" value="P-loop containing nucleotide triphosphate hydrolases"/>
    <property type="match status" value="2"/>
</dbReference>
<dbReference type="PROSITE" id="PS51195">
    <property type="entry name" value="Q_MOTIF"/>
    <property type="match status" value="1"/>
</dbReference>
<evidence type="ECO:0000256" key="5">
    <source>
        <dbReference type="ARBA" id="ARBA00038437"/>
    </source>
</evidence>
<sequence>MRFEDYRISDEIKKSLSKLGFKKPTDIQFKAIPPIMKGEDVLAIAQTGTGKTAAFAIPVLDRLQFSKNRRRQDGIKCVVMVPTRELALQITEVFNEIGQGTRVKTFCVFGGVEQGPQIAKLEDGIDILVATPGRLFDLVSQGYIQLHRIEVLVLDEADHMLDLGFIHDIRQLISKLPRQRQTLFFSATINEKIKELAYSLVNKPVRIQISPKDPVAKNVDHSVMYVGMDDKRFFLERVVKENPDKKILAFVRTKVRAERVVAAMERVGIQAISIHGGKEQKDRLDVMRKFKKGDVKLLIATDVSARGIDIPNVEYVVNYDLPEQPENYVHRVGRTGRGTEKGIAVSFCAPEEKPILDEIQQYLTKDIKVLEVNTEDYEATIDFSAAAKYDWKSLIKEAEEGDMAAKAAKAKKAKAKARKKK</sequence>
<accession>A0ABS7CPT2</accession>
<organism evidence="10 11">
    <name type="scientific">Pontibacter aydingkolensis</name>
    <dbReference type="NCBI Taxonomy" id="1911536"/>
    <lineage>
        <taxon>Bacteria</taxon>
        <taxon>Pseudomonadati</taxon>
        <taxon>Bacteroidota</taxon>
        <taxon>Cytophagia</taxon>
        <taxon>Cytophagales</taxon>
        <taxon>Hymenobacteraceae</taxon>
        <taxon>Pontibacter</taxon>
    </lineage>
</organism>
<evidence type="ECO:0000256" key="6">
    <source>
        <dbReference type="PROSITE-ProRule" id="PRU00552"/>
    </source>
</evidence>
<dbReference type="CDD" id="cd18787">
    <property type="entry name" value="SF2_C_DEAD"/>
    <property type="match status" value="1"/>
</dbReference>
<keyword evidence="1" id="KW-0547">Nucleotide-binding</keyword>
<dbReference type="CDD" id="cd00268">
    <property type="entry name" value="DEADc"/>
    <property type="match status" value="1"/>
</dbReference>